<dbReference type="InterPro" id="IPR002669">
    <property type="entry name" value="UreD"/>
</dbReference>
<feature type="region of interest" description="Disordered" evidence="7">
    <location>
        <begin position="453"/>
        <end position="507"/>
    </location>
</feature>
<gene>
    <name evidence="9" type="ORF">Rt10032_c01g0371</name>
</gene>
<dbReference type="Proteomes" id="UP000321518">
    <property type="component" value="Unassembled WGS sequence"/>
</dbReference>
<evidence type="ECO:0000256" key="4">
    <source>
        <dbReference type="ARBA" id="ARBA00022989"/>
    </source>
</evidence>
<organism evidence="9 10">
    <name type="scientific">Rhodotorula toruloides</name>
    <name type="common">Yeast</name>
    <name type="synonym">Rhodosporidium toruloides</name>
    <dbReference type="NCBI Taxonomy" id="5286"/>
    <lineage>
        <taxon>Eukaryota</taxon>
        <taxon>Fungi</taxon>
        <taxon>Dikarya</taxon>
        <taxon>Basidiomycota</taxon>
        <taxon>Pucciniomycotina</taxon>
        <taxon>Microbotryomycetes</taxon>
        <taxon>Sporidiobolales</taxon>
        <taxon>Sporidiobolaceae</taxon>
        <taxon>Rhodotorula</taxon>
    </lineage>
</organism>
<keyword evidence="5 8" id="KW-0472">Membrane</keyword>
<name>A0A511KA71_RHOTO</name>
<evidence type="ECO:0000256" key="6">
    <source>
        <dbReference type="ARBA" id="ARBA00023186"/>
    </source>
</evidence>
<feature type="compositionally biased region" description="Low complexity" evidence="7">
    <location>
        <begin position="467"/>
        <end position="477"/>
    </location>
</feature>
<dbReference type="AlphaFoldDB" id="A0A511KA71"/>
<feature type="transmembrane region" description="Helical" evidence="8">
    <location>
        <begin position="314"/>
        <end position="333"/>
    </location>
</feature>
<accession>A0A511KA71</accession>
<feature type="transmembrane region" description="Helical" evidence="8">
    <location>
        <begin position="149"/>
        <end position="170"/>
    </location>
</feature>
<feature type="region of interest" description="Disordered" evidence="7">
    <location>
        <begin position="185"/>
        <end position="249"/>
    </location>
</feature>
<evidence type="ECO:0000256" key="8">
    <source>
        <dbReference type="SAM" id="Phobius"/>
    </source>
</evidence>
<comment type="similarity">
    <text evidence="2">Belongs to the UreD family.</text>
</comment>
<dbReference type="PANTHER" id="PTHR33643">
    <property type="entry name" value="UREASE ACCESSORY PROTEIN D"/>
    <property type="match status" value="1"/>
</dbReference>
<feature type="transmembrane region" description="Helical" evidence="8">
    <location>
        <begin position="345"/>
        <end position="366"/>
    </location>
</feature>
<dbReference type="InterPro" id="IPR008521">
    <property type="entry name" value="Mg_trans_NIPA"/>
</dbReference>
<evidence type="ECO:0000313" key="10">
    <source>
        <dbReference type="Proteomes" id="UP000321518"/>
    </source>
</evidence>
<dbReference type="HAMAP" id="MF_01384">
    <property type="entry name" value="UreD"/>
    <property type="match status" value="1"/>
</dbReference>
<keyword evidence="4 8" id="KW-1133">Transmembrane helix</keyword>
<feature type="transmembrane region" description="Helical" evidence="8">
    <location>
        <begin position="55"/>
        <end position="73"/>
    </location>
</feature>
<comment type="caution">
    <text evidence="9">The sequence shown here is derived from an EMBL/GenBank/DDBJ whole genome shotgun (WGS) entry which is preliminary data.</text>
</comment>
<dbReference type="GO" id="GO:0016151">
    <property type="term" value="F:nickel cation binding"/>
    <property type="evidence" value="ECO:0007669"/>
    <property type="project" value="InterPro"/>
</dbReference>
<feature type="transmembrane region" description="Helical" evidence="8">
    <location>
        <begin position="378"/>
        <end position="396"/>
    </location>
</feature>
<dbReference type="GO" id="GO:0015095">
    <property type="term" value="F:magnesium ion transmembrane transporter activity"/>
    <property type="evidence" value="ECO:0007669"/>
    <property type="project" value="InterPro"/>
</dbReference>
<feature type="compositionally biased region" description="Polar residues" evidence="7">
    <location>
        <begin position="484"/>
        <end position="495"/>
    </location>
</feature>
<evidence type="ECO:0000313" key="9">
    <source>
        <dbReference type="EMBL" id="GEM06354.1"/>
    </source>
</evidence>
<keyword evidence="3 8" id="KW-0812">Transmembrane</keyword>
<evidence type="ECO:0000256" key="7">
    <source>
        <dbReference type="SAM" id="MobiDB-lite"/>
    </source>
</evidence>
<keyword evidence="6" id="KW-0143">Chaperone</keyword>
<dbReference type="EMBL" id="BJWK01000001">
    <property type="protein sequence ID" value="GEM06354.1"/>
    <property type="molecule type" value="Genomic_DNA"/>
</dbReference>
<dbReference type="PANTHER" id="PTHR33643:SF1">
    <property type="entry name" value="UREASE ACCESSORY PROTEIN D"/>
    <property type="match status" value="1"/>
</dbReference>
<sequence>MAEETGPHISIAAGITVGLVSSFVQSLGLTVQRLSHLSNEKLPADERKRDWQRPLWLAGFAVFIVSNVFGTLFQLGALPIVVLGPLGAVSLLWNAFFARIILGDHFSAQLVAGSVLIAGGATLIGIFGVVPEPTLSLPRLIALYTRLGFLLFLLLLALVLLLTLFIAHLAEWRLNKRLENLHLPPGTPKTPRAVSKAVRKRRWSMPPAGAPRPTDQSALGERQPLLPKHSARPPAISSERVTKSRPPSLRFDDPKLGFVSLEETMQGIERTRVWLATAYGATSGTLAGLCLLFTKTGVDLAILTIQGKNQFNRIEAWLILAVLLICELFQLSYLNRALRLSGPTFVCPLSFCFYNTASIVSGIIYYRQTDALSRLQGGMVGLGCTVLLAGVWVVSLKKGPSKGEEKDAARDGWTDEPEELAMAGVDDLSDEEEPVVWRPRGFSIGLSAASPGFEIRPRPARATTAGFPTSSPFSTSSEDPLARSTASLPPNTPRSSRPARGHRRSESLSGALYVGEADEDVWQMAQGEADTHRAAGDGMGIQAPTIAHQRMNSRLAPGDGSLTVSLDNRSDADFSSIQFSYPLKLIVPKRRFLPGVQCVYVLSYGGGLVAGDRVRLKGEVEKGATLVMLTQGSTKVFKLRPGRYLHAPHLNESSTTEQLFRLSIAPSATLVLLPAPVTCFSRARYAQRQVIHLLDRTSSLVLLDWYTSGRMGMGDGEEWEFDRYRSENEIWLEGRRIAKDVMLLEDENERDTGESSETESARLPTTYRSRVAPYACYATLFLFGPAVTPLLAHFSTSFAAISQYKQSLPYSLVWSFSAVPGHPEGAGIARCAGASTEEVKEWVVHMLEKGRIEQLMSRDLWRTAFN</sequence>
<dbReference type="Pfam" id="PF01774">
    <property type="entry name" value="UreD"/>
    <property type="match status" value="1"/>
</dbReference>
<comment type="subcellular location">
    <subcellularLocation>
        <location evidence="1">Membrane</location>
        <topology evidence="1">Multi-pass membrane protein</topology>
    </subcellularLocation>
</comment>
<evidence type="ECO:0000256" key="2">
    <source>
        <dbReference type="ARBA" id="ARBA00007177"/>
    </source>
</evidence>
<dbReference type="OrthoDB" id="2504919at2759"/>
<dbReference type="GO" id="GO:0016020">
    <property type="term" value="C:membrane"/>
    <property type="evidence" value="ECO:0007669"/>
    <property type="project" value="UniProtKB-SubCell"/>
</dbReference>
<evidence type="ECO:0000256" key="3">
    <source>
        <dbReference type="ARBA" id="ARBA00022692"/>
    </source>
</evidence>
<dbReference type="Pfam" id="PF05653">
    <property type="entry name" value="Mg_trans_NIPA"/>
    <property type="match status" value="2"/>
</dbReference>
<evidence type="ECO:0000256" key="1">
    <source>
        <dbReference type="ARBA" id="ARBA00004141"/>
    </source>
</evidence>
<proteinExistence type="inferred from homology"/>
<feature type="transmembrane region" description="Helical" evidence="8">
    <location>
        <begin position="79"/>
        <end position="98"/>
    </location>
</feature>
<feature type="transmembrane region" description="Helical" evidence="8">
    <location>
        <begin position="110"/>
        <end position="129"/>
    </location>
</feature>
<protein>
    <submittedName>
        <fullName evidence="9">DUF804 domain membrane protein</fullName>
    </submittedName>
</protein>
<reference evidence="9 10" key="1">
    <citation type="submission" date="2019-07" db="EMBL/GenBank/DDBJ databases">
        <title>Rhodotorula toruloides NBRC10032 genome sequencing.</title>
        <authorList>
            <person name="Shida Y."/>
            <person name="Takaku H."/>
            <person name="Ogasawara W."/>
            <person name="Mori K."/>
        </authorList>
    </citation>
    <scope>NUCLEOTIDE SEQUENCE [LARGE SCALE GENOMIC DNA]</scope>
    <source>
        <strain evidence="9 10">NBRC10032</strain>
    </source>
</reference>
<evidence type="ECO:0000256" key="5">
    <source>
        <dbReference type="ARBA" id="ARBA00023136"/>
    </source>
</evidence>
<feature type="transmembrane region" description="Helical" evidence="8">
    <location>
        <begin position="12"/>
        <end position="34"/>
    </location>
</feature>